<name>A0A2J8A8F7_9CHLO</name>
<gene>
    <name evidence="2" type="ORF">TSOC_004627</name>
</gene>
<evidence type="ECO:0000313" key="2">
    <source>
        <dbReference type="EMBL" id="PNH08798.1"/>
    </source>
</evidence>
<keyword evidence="1" id="KW-0812">Transmembrane</keyword>
<organism evidence="2 3">
    <name type="scientific">Tetrabaena socialis</name>
    <dbReference type="NCBI Taxonomy" id="47790"/>
    <lineage>
        <taxon>Eukaryota</taxon>
        <taxon>Viridiplantae</taxon>
        <taxon>Chlorophyta</taxon>
        <taxon>core chlorophytes</taxon>
        <taxon>Chlorophyceae</taxon>
        <taxon>CS clade</taxon>
        <taxon>Chlamydomonadales</taxon>
        <taxon>Tetrabaenaceae</taxon>
        <taxon>Tetrabaena</taxon>
    </lineage>
</organism>
<comment type="caution">
    <text evidence="2">The sequence shown here is derived from an EMBL/GenBank/DDBJ whole genome shotgun (WGS) entry which is preliminary data.</text>
</comment>
<keyword evidence="1" id="KW-0472">Membrane</keyword>
<dbReference type="Proteomes" id="UP000236333">
    <property type="component" value="Unassembled WGS sequence"/>
</dbReference>
<dbReference type="EMBL" id="PGGS01000116">
    <property type="protein sequence ID" value="PNH08798.1"/>
    <property type="molecule type" value="Genomic_DNA"/>
</dbReference>
<reference evidence="2 3" key="1">
    <citation type="journal article" date="2017" name="Mol. Biol. Evol.">
        <title>The 4-celled Tetrabaena socialis nuclear genome reveals the essential components for genetic control of cell number at the origin of multicellularity in the volvocine lineage.</title>
        <authorList>
            <person name="Featherston J."/>
            <person name="Arakaki Y."/>
            <person name="Hanschen E.R."/>
            <person name="Ferris P.J."/>
            <person name="Michod R.E."/>
            <person name="Olson B.J.S.C."/>
            <person name="Nozaki H."/>
            <person name="Durand P.M."/>
        </authorList>
    </citation>
    <scope>NUCLEOTIDE SEQUENCE [LARGE SCALE GENOMIC DNA]</scope>
    <source>
        <strain evidence="2 3">NIES-571</strain>
    </source>
</reference>
<sequence length="134" mass="15475">MAGSARNLQGLVRRALGQSGVRGFATEPKTFMPDGRYSPGIFSKAKPVDRSYEWVAKNPYIEAWYYKRDNFEKQFVWDFRSTVEALWMLGGFTAGFYYLSVFAMRQADRRSGYPRRAILGDEPGVVLVDERDFY</sequence>
<accession>A0A2J8A8F7</accession>
<dbReference type="OrthoDB" id="525258at2759"/>
<protein>
    <submittedName>
        <fullName evidence="2">Uncharacterized protein</fullName>
    </submittedName>
</protein>
<dbReference type="AlphaFoldDB" id="A0A2J8A8F7"/>
<keyword evidence="3" id="KW-1185">Reference proteome</keyword>
<evidence type="ECO:0000256" key="1">
    <source>
        <dbReference type="SAM" id="Phobius"/>
    </source>
</evidence>
<proteinExistence type="predicted"/>
<evidence type="ECO:0000313" key="3">
    <source>
        <dbReference type="Proteomes" id="UP000236333"/>
    </source>
</evidence>
<keyword evidence="1" id="KW-1133">Transmembrane helix</keyword>
<feature type="transmembrane region" description="Helical" evidence="1">
    <location>
        <begin position="85"/>
        <end position="104"/>
    </location>
</feature>